<keyword evidence="2" id="KW-1185">Reference proteome</keyword>
<sequence>MAQRCQGTSAYLWVNCLCFPVHTGNQIQSRFGRLCVRALARTFFFFLFLFEQAKCTR</sequence>
<protein>
    <submittedName>
        <fullName evidence="1">Uncharacterized protein</fullName>
    </submittedName>
</protein>
<evidence type="ECO:0000313" key="2">
    <source>
        <dbReference type="Proteomes" id="UP000054166"/>
    </source>
</evidence>
<gene>
    <name evidence="1" type="ORF">PILCRDRAFT_697931</name>
</gene>
<evidence type="ECO:0000313" key="1">
    <source>
        <dbReference type="EMBL" id="KIM74659.1"/>
    </source>
</evidence>
<name>A0A0C3F3R0_PILCF</name>
<proteinExistence type="predicted"/>
<dbReference type="Proteomes" id="UP000054166">
    <property type="component" value="Unassembled WGS sequence"/>
</dbReference>
<dbReference type="InParanoid" id="A0A0C3F3R0"/>
<reference evidence="1 2" key="1">
    <citation type="submission" date="2014-04" db="EMBL/GenBank/DDBJ databases">
        <authorList>
            <consortium name="DOE Joint Genome Institute"/>
            <person name="Kuo A."/>
            <person name="Tarkka M."/>
            <person name="Buscot F."/>
            <person name="Kohler A."/>
            <person name="Nagy L.G."/>
            <person name="Floudas D."/>
            <person name="Copeland A."/>
            <person name="Barry K.W."/>
            <person name="Cichocki N."/>
            <person name="Veneault-Fourrey C."/>
            <person name="LaButti K."/>
            <person name="Lindquist E.A."/>
            <person name="Lipzen A."/>
            <person name="Lundell T."/>
            <person name="Morin E."/>
            <person name="Murat C."/>
            <person name="Sun H."/>
            <person name="Tunlid A."/>
            <person name="Henrissat B."/>
            <person name="Grigoriev I.V."/>
            <person name="Hibbett D.S."/>
            <person name="Martin F."/>
            <person name="Nordberg H.P."/>
            <person name="Cantor M.N."/>
            <person name="Hua S.X."/>
        </authorList>
    </citation>
    <scope>NUCLEOTIDE SEQUENCE [LARGE SCALE GENOMIC DNA]</scope>
    <source>
        <strain evidence="1 2">F 1598</strain>
    </source>
</reference>
<dbReference type="AlphaFoldDB" id="A0A0C3F3R0"/>
<accession>A0A0C3F3R0</accession>
<reference evidence="2" key="2">
    <citation type="submission" date="2015-01" db="EMBL/GenBank/DDBJ databases">
        <title>Evolutionary Origins and Diversification of the Mycorrhizal Mutualists.</title>
        <authorList>
            <consortium name="DOE Joint Genome Institute"/>
            <consortium name="Mycorrhizal Genomics Consortium"/>
            <person name="Kohler A."/>
            <person name="Kuo A."/>
            <person name="Nagy L.G."/>
            <person name="Floudas D."/>
            <person name="Copeland A."/>
            <person name="Barry K.W."/>
            <person name="Cichocki N."/>
            <person name="Veneault-Fourrey C."/>
            <person name="LaButti K."/>
            <person name="Lindquist E.A."/>
            <person name="Lipzen A."/>
            <person name="Lundell T."/>
            <person name="Morin E."/>
            <person name="Murat C."/>
            <person name="Riley R."/>
            <person name="Ohm R."/>
            <person name="Sun H."/>
            <person name="Tunlid A."/>
            <person name="Henrissat B."/>
            <person name="Grigoriev I.V."/>
            <person name="Hibbett D.S."/>
            <person name="Martin F."/>
        </authorList>
    </citation>
    <scope>NUCLEOTIDE SEQUENCE [LARGE SCALE GENOMIC DNA]</scope>
    <source>
        <strain evidence="2">F 1598</strain>
    </source>
</reference>
<dbReference type="EMBL" id="KN833057">
    <property type="protein sequence ID" value="KIM74659.1"/>
    <property type="molecule type" value="Genomic_DNA"/>
</dbReference>
<dbReference type="HOGENOM" id="CLU_2997271_0_0_1"/>
<organism evidence="1 2">
    <name type="scientific">Piloderma croceum (strain F 1598)</name>
    <dbReference type="NCBI Taxonomy" id="765440"/>
    <lineage>
        <taxon>Eukaryota</taxon>
        <taxon>Fungi</taxon>
        <taxon>Dikarya</taxon>
        <taxon>Basidiomycota</taxon>
        <taxon>Agaricomycotina</taxon>
        <taxon>Agaricomycetes</taxon>
        <taxon>Agaricomycetidae</taxon>
        <taxon>Atheliales</taxon>
        <taxon>Atheliaceae</taxon>
        <taxon>Piloderma</taxon>
    </lineage>
</organism>